<evidence type="ECO:0000256" key="1">
    <source>
        <dbReference type="SAM" id="MobiDB-lite"/>
    </source>
</evidence>
<proteinExistence type="predicted"/>
<evidence type="ECO:0000313" key="3">
    <source>
        <dbReference type="Proteomes" id="UP000622166"/>
    </source>
</evidence>
<feature type="compositionally biased region" description="Basic residues" evidence="1">
    <location>
        <begin position="1"/>
        <end position="10"/>
    </location>
</feature>
<dbReference type="Proteomes" id="UP000622166">
    <property type="component" value="Unassembled WGS sequence"/>
</dbReference>
<evidence type="ECO:0000313" key="2">
    <source>
        <dbReference type="EMBL" id="GGZ44356.1"/>
    </source>
</evidence>
<keyword evidence="3" id="KW-1185">Reference proteome</keyword>
<accession>A0A918QFG8</accession>
<dbReference type="EMBL" id="BMVW01000033">
    <property type="protein sequence ID" value="GGZ44356.1"/>
    <property type="molecule type" value="Genomic_DNA"/>
</dbReference>
<feature type="compositionally biased region" description="Basic and acidic residues" evidence="1">
    <location>
        <begin position="13"/>
        <end position="30"/>
    </location>
</feature>
<sequence>MSLQTRHRTCTRPWDDRPAGVRFKGNDRWHSQKHATRSADVQSLTAPDGFPL</sequence>
<reference evidence="2" key="1">
    <citation type="journal article" date="2014" name="Int. J. Syst. Evol. Microbiol.">
        <title>Complete genome sequence of Corynebacterium casei LMG S-19264T (=DSM 44701T), isolated from a smear-ripened cheese.</title>
        <authorList>
            <consortium name="US DOE Joint Genome Institute (JGI-PGF)"/>
            <person name="Walter F."/>
            <person name="Albersmeier A."/>
            <person name="Kalinowski J."/>
            <person name="Ruckert C."/>
        </authorList>
    </citation>
    <scope>NUCLEOTIDE SEQUENCE</scope>
    <source>
        <strain evidence="2">JCM 4815</strain>
    </source>
</reference>
<feature type="region of interest" description="Disordered" evidence="1">
    <location>
        <begin position="1"/>
        <end position="52"/>
    </location>
</feature>
<protein>
    <submittedName>
        <fullName evidence="2">Uncharacterized protein</fullName>
    </submittedName>
</protein>
<dbReference type="AlphaFoldDB" id="A0A918QFG8"/>
<gene>
    <name evidence="2" type="ORF">GCM10010365_75990</name>
</gene>
<name>A0A918QFG8_9ACTN</name>
<organism evidence="2 3">
    <name type="scientific">Streptomyces poonensis</name>
    <dbReference type="NCBI Taxonomy" id="68255"/>
    <lineage>
        <taxon>Bacteria</taxon>
        <taxon>Bacillati</taxon>
        <taxon>Actinomycetota</taxon>
        <taxon>Actinomycetes</taxon>
        <taxon>Kitasatosporales</taxon>
        <taxon>Streptomycetaceae</taxon>
        <taxon>Streptomyces</taxon>
    </lineage>
</organism>
<comment type="caution">
    <text evidence="2">The sequence shown here is derived from an EMBL/GenBank/DDBJ whole genome shotgun (WGS) entry which is preliminary data.</text>
</comment>
<reference evidence="2" key="2">
    <citation type="submission" date="2020-09" db="EMBL/GenBank/DDBJ databases">
        <authorList>
            <person name="Sun Q."/>
            <person name="Ohkuma M."/>
        </authorList>
    </citation>
    <scope>NUCLEOTIDE SEQUENCE</scope>
    <source>
        <strain evidence="2">JCM 4815</strain>
    </source>
</reference>